<keyword evidence="5" id="KW-0029">Amino-acid transport</keyword>
<dbReference type="OrthoDB" id="9776369at2"/>
<dbReference type="InterPro" id="IPR052156">
    <property type="entry name" value="BCAA_Transport_ATP-bd_LivF"/>
</dbReference>
<evidence type="ECO:0000256" key="2">
    <source>
        <dbReference type="ARBA" id="ARBA00022448"/>
    </source>
</evidence>
<dbReference type="InterPro" id="IPR003593">
    <property type="entry name" value="AAA+_ATPase"/>
</dbReference>
<evidence type="ECO:0000259" key="6">
    <source>
        <dbReference type="PROSITE" id="PS50893"/>
    </source>
</evidence>
<dbReference type="AlphaFoldDB" id="A0A1H1RWH2"/>
<dbReference type="Gene3D" id="3.40.50.300">
    <property type="entry name" value="P-loop containing nucleotide triphosphate hydrolases"/>
    <property type="match status" value="1"/>
</dbReference>
<organism evidence="7 8">
    <name type="scientific">Agrococcus carbonis</name>
    <dbReference type="NCBI Taxonomy" id="684552"/>
    <lineage>
        <taxon>Bacteria</taxon>
        <taxon>Bacillati</taxon>
        <taxon>Actinomycetota</taxon>
        <taxon>Actinomycetes</taxon>
        <taxon>Micrococcales</taxon>
        <taxon>Microbacteriaceae</taxon>
        <taxon>Agrococcus</taxon>
    </lineage>
</organism>
<reference evidence="8" key="1">
    <citation type="submission" date="2016-10" db="EMBL/GenBank/DDBJ databases">
        <authorList>
            <person name="Varghese N."/>
            <person name="Submissions S."/>
        </authorList>
    </citation>
    <scope>NUCLEOTIDE SEQUENCE [LARGE SCALE GENOMIC DNA]</scope>
    <source>
        <strain evidence="8">DSM 22965</strain>
    </source>
</reference>
<dbReference type="GO" id="GO:0005524">
    <property type="term" value="F:ATP binding"/>
    <property type="evidence" value="ECO:0007669"/>
    <property type="project" value="UniProtKB-KW"/>
</dbReference>
<dbReference type="PROSITE" id="PS00211">
    <property type="entry name" value="ABC_TRANSPORTER_1"/>
    <property type="match status" value="1"/>
</dbReference>
<accession>A0A1H1RWH2</accession>
<keyword evidence="2" id="KW-0813">Transport</keyword>
<keyword evidence="8" id="KW-1185">Reference proteome</keyword>
<feature type="domain" description="ABC transporter" evidence="6">
    <location>
        <begin position="5"/>
        <end position="229"/>
    </location>
</feature>
<dbReference type="SUPFAM" id="SSF52540">
    <property type="entry name" value="P-loop containing nucleoside triphosphate hydrolases"/>
    <property type="match status" value="1"/>
</dbReference>
<dbReference type="STRING" id="684552.SAMN04489719_2233"/>
<dbReference type="CDD" id="cd03224">
    <property type="entry name" value="ABC_TM1139_LivF_branched"/>
    <property type="match status" value="1"/>
</dbReference>
<evidence type="ECO:0000256" key="3">
    <source>
        <dbReference type="ARBA" id="ARBA00022741"/>
    </source>
</evidence>
<dbReference type="GO" id="GO:0015658">
    <property type="term" value="F:branched-chain amino acid transmembrane transporter activity"/>
    <property type="evidence" value="ECO:0007669"/>
    <property type="project" value="TreeGrafter"/>
</dbReference>
<dbReference type="Proteomes" id="UP000199649">
    <property type="component" value="Chromosome I"/>
</dbReference>
<sequence length="235" mass="25197">MTAILTVRGLHARIAGQQVVEDVSFDVAATGVTALLGRNGVGKSSTIKALLGLYERTGEITFDGERIDRLMTHRVVQRGIAYVPEDREVFGQLTVEENLRLAERGGAPNRAIVGDLFPELIQRAKQQAGTLSGGQQQMVSLSRALMNDNKLLLVDEPTKGLAPLIVGTVTKALEAAAERTPMLLVEQNLQVVRALAHTVIVLSGGRVVHTGPAAEFLDSDLVHRHLGVSTDQEAA</sequence>
<dbReference type="EMBL" id="LT629734">
    <property type="protein sequence ID" value="SDS40003.1"/>
    <property type="molecule type" value="Genomic_DNA"/>
</dbReference>
<dbReference type="SMART" id="SM00382">
    <property type="entry name" value="AAA"/>
    <property type="match status" value="1"/>
</dbReference>
<evidence type="ECO:0000256" key="5">
    <source>
        <dbReference type="ARBA" id="ARBA00022970"/>
    </source>
</evidence>
<name>A0A1H1RWH2_9MICO</name>
<comment type="similarity">
    <text evidence="1">Belongs to the ABC transporter superfamily.</text>
</comment>
<dbReference type="PANTHER" id="PTHR43820">
    <property type="entry name" value="HIGH-AFFINITY BRANCHED-CHAIN AMINO ACID TRANSPORT ATP-BINDING PROTEIN LIVF"/>
    <property type="match status" value="1"/>
</dbReference>
<dbReference type="InterPro" id="IPR003439">
    <property type="entry name" value="ABC_transporter-like_ATP-bd"/>
</dbReference>
<keyword evidence="3" id="KW-0547">Nucleotide-binding</keyword>
<protein>
    <submittedName>
        <fullName evidence="7">Amino acid/amide ABC transporter ATP-binding protein 2, HAAT family</fullName>
    </submittedName>
</protein>
<evidence type="ECO:0000313" key="8">
    <source>
        <dbReference type="Proteomes" id="UP000199649"/>
    </source>
</evidence>
<evidence type="ECO:0000256" key="4">
    <source>
        <dbReference type="ARBA" id="ARBA00022840"/>
    </source>
</evidence>
<dbReference type="RefSeq" id="WP_092667075.1">
    <property type="nucleotide sequence ID" value="NZ_LT629734.1"/>
</dbReference>
<dbReference type="InterPro" id="IPR027417">
    <property type="entry name" value="P-loop_NTPase"/>
</dbReference>
<proteinExistence type="inferred from homology"/>
<dbReference type="InterPro" id="IPR017871">
    <property type="entry name" value="ABC_transporter-like_CS"/>
</dbReference>
<evidence type="ECO:0000256" key="1">
    <source>
        <dbReference type="ARBA" id="ARBA00005417"/>
    </source>
</evidence>
<evidence type="ECO:0000313" key="7">
    <source>
        <dbReference type="EMBL" id="SDS40003.1"/>
    </source>
</evidence>
<dbReference type="GO" id="GO:0015807">
    <property type="term" value="P:L-amino acid transport"/>
    <property type="evidence" value="ECO:0007669"/>
    <property type="project" value="TreeGrafter"/>
</dbReference>
<dbReference type="GO" id="GO:0016887">
    <property type="term" value="F:ATP hydrolysis activity"/>
    <property type="evidence" value="ECO:0007669"/>
    <property type="project" value="InterPro"/>
</dbReference>
<keyword evidence="4 7" id="KW-0067">ATP-binding</keyword>
<gene>
    <name evidence="7" type="ORF">SAMN04489719_2233</name>
</gene>
<dbReference type="PANTHER" id="PTHR43820:SF2">
    <property type="entry name" value="ABC TRANSPORTER ATP-BINDING PROTEIN"/>
    <property type="match status" value="1"/>
</dbReference>
<dbReference type="PROSITE" id="PS50893">
    <property type="entry name" value="ABC_TRANSPORTER_2"/>
    <property type="match status" value="1"/>
</dbReference>
<dbReference type="Pfam" id="PF00005">
    <property type="entry name" value="ABC_tran"/>
    <property type="match status" value="1"/>
</dbReference>